<dbReference type="OrthoDB" id="5290098at2"/>
<reference evidence="1 2" key="1">
    <citation type="submission" date="2016-11" db="EMBL/GenBank/DDBJ databases">
        <authorList>
            <person name="Jaros S."/>
            <person name="Januszkiewicz K."/>
            <person name="Wedrychowicz H."/>
        </authorList>
    </citation>
    <scope>NUCLEOTIDE SEQUENCE [LARGE SCALE GENOMIC DNA]</scope>
    <source>
        <strain evidence="1 2">DSM 26910</strain>
    </source>
</reference>
<evidence type="ECO:0000313" key="1">
    <source>
        <dbReference type="EMBL" id="SHE48998.1"/>
    </source>
</evidence>
<dbReference type="AlphaFoldDB" id="A0A1M4TX11"/>
<dbReference type="Proteomes" id="UP000184164">
    <property type="component" value="Unassembled WGS sequence"/>
</dbReference>
<accession>A0A1M4TX11</accession>
<keyword evidence="2" id="KW-1185">Reference proteome</keyword>
<organism evidence="1 2">
    <name type="scientific">Mariniphaga anaerophila</name>
    <dbReference type="NCBI Taxonomy" id="1484053"/>
    <lineage>
        <taxon>Bacteria</taxon>
        <taxon>Pseudomonadati</taxon>
        <taxon>Bacteroidota</taxon>
        <taxon>Bacteroidia</taxon>
        <taxon>Marinilabiliales</taxon>
        <taxon>Prolixibacteraceae</taxon>
        <taxon>Mariniphaga</taxon>
    </lineage>
</organism>
<dbReference type="EMBL" id="FQUM01000001">
    <property type="protein sequence ID" value="SHE48998.1"/>
    <property type="molecule type" value="Genomic_DNA"/>
</dbReference>
<gene>
    <name evidence="1" type="ORF">SAMN05444274_101501</name>
</gene>
<dbReference type="RefSeq" id="WP_139249588.1">
    <property type="nucleotide sequence ID" value="NZ_FQUM01000001.1"/>
</dbReference>
<dbReference type="Gene3D" id="3.40.1090.10">
    <property type="entry name" value="Cytosolic phospholipase A2 catalytic domain"/>
    <property type="match status" value="1"/>
</dbReference>
<sequence length="84" mass="9343">MINSKIASVPFNGGAWEITHIESIEELERQGYKISSIAGFSMWAMIGAFYATGPLSNGREFLCSKRRRAETTVEWQGVAEPALF</sequence>
<protein>
    <submittedName>
        <fullName evidence="1">Uncharacterized protein</fullName>
    </submittedName>
</protein>
<evidence type="ECO:0000313" key="2">
    <source>
        <dbReference type="Proteomes" id="UP000184164"/>
    </source>
</evidence>
<name>A0A1M4TX11_9BACT</name>
<proteinExistence type="predicted"/>